<protein>
    <submittedName>
        <fullName evidence="1">Uncharacterized protein</fullName>
    </submittedName>
</protein>
<dbReference type="EMBL" id="JACGCI010000055">
    <property type="protein sequence ID" value="KAF6750731.1"/>
    <property type="molecule type" value="Genomic_DNA"/>
</dbReference>
<sequence length="300" mass="34174">MATSLKDFEKLKRMRYSQKEVPLLDIMDALKSGSKKYTLKRSTQFTSSFMLWDRVRDEVVICTHAFVILYATPLDTGNFCPDGENPPMEFKGQMRPRKMEPSLAAQVSLTFDTRVDPTLHEHLSFLEEWGKTKGDFSTENKSRNPWNSPYAVATQTRFTVSSPLFQKRTGFNVTDDKYVVGYDVHPWVENACVPHNPSWVPNPNLARFMHRRKNDVLISIEKSTNPKLVPGDLVVMTFKVTFSAAGTYWQMSFSPIQAIRMGQISAQVLGKVGDAEDRGRLDLPKEGEKLKPVTGKVRKF</sequence>
<evidence type="ECO:0000313" key="1">
    <source>
        <dbReference type="EMBL" id="KAF6750731.1"/>
    </source>
</evidence>
<gene>
    <name evidence="1" type="ORF">DFP72DRAFT_851532</name>
</gene>
<accession>A0A8H6HQC7</accession>
<organism evidence="1 2">
    <name type="scientific">Ephemerocybe angulata</name>
    <dbReference type="NCBI Taxonomy" id="980116"/>
    <lineage>
        <taxon>Eukaryota</taxon>
        <taxon>Fungi</taxon>
        <taxon>Dikarya</taxon>
        <taxon>Basidiomycota</taxon>
        <taxon>Agaricomycotina</taxon>
        <taxon>Agaricomycetes</taxon>
        <taxon>Agaricomycetidae</taxon>
        <taxon>Agaricales</taxon>
        <taxon>Agaricineae</taxon>
        <taxon>Psathyrellaceae</taxon>
        <taxon>Ephemerocybe</taxon>
    </lineage>
</organism>
<evidence type="ECO:0000313" key="2">
    <source>
        <dbReference type="Proteomes" id="UP000521943"/>
    </source>
</evidence>
<dbReference type="Proteomes" id="UP000521943">
    <property type="component" value="Unassembled WGS sequence"/>
</dbReference>
<proteinExistence type="predicted"/>
<reference evidence="1 2" key="1">
    <citation type="submission" date="2020-07" db="EMBL/GenBank/DDBJ databases">
        <title>Comparative genomics of pyrophilous fungi reveals a link between fire events and developmental genes.</title>
        <authorList>
            <consortium name="DOE Joint Genome Institute"/>
            <person name="Steindorff A.S."/>
            <person name="Carver A."/>
            <person name="Calhoun S."/>
            <person name="Stillman K."/>
            <person name="Liu H."/>
            <person name="Lipzen A."/>
            <person name="Pangilinan J."/>
            <person name="Labutti K."/>
            <person name="Bruns T.D."/>
            <person name="Grigoriev I.V."/>
        </authorList>
    </citation>
    <scope>NUCLEOTIDE SEQUENCE [LARGE SCALE GENOMIC DNA]</scope>
    <source>
        <strain evidence="1 2">CBS 144469</strain>
    </source>
</reference>
<name>A0A8H6HQC7_9AGAR</name>
<keyword evidence="2" id="KW-1185">Reference proteome</keyword>
<dbReference type="OrthoDB" id="3034725at2759"/>
<comment type="caution">
    <text evidence="1">The sequence shown here is derived from an EMBL/GenBank/DDBJ whole genome shotgun (WGS) entry which is preliminary data.</text>
</comment>
<dbReference type="AlphaFoldDB" id="A0A8H6HQC7"/>